<evidence type="ECO:0000313" key="6">
    <source>
        <dbReference type="Proteomes" id="UP000252132"/>
    </source>
</evidence>
<dbReference type="AlphaFoldDB" id="A0A368E256"/>
<accession>A0A368E256</accession>
<name>A0A368E256_9PROT</name>
<dbReference type="CDD" id="cd07377">
    <property type="entry name" value="WHTH_GntR"/>
    <property type="match status" value="1"/>
</dbReference>
<dbReference type="SMART" id="SM00895">
    <property type="entry name" value="FCD"/>
    <property type="match status" value="1"/>
</dbReference>
<dbReference type="PRINTS" id="PR00035">
    <property type="entry name" value="HTHGNTR"/>
</dbReference>
<gene>
    <name evidence="5" type="ORF">DBW69_02915</name>
</gene>
<dbReference type="SUPFAM" id="SSF46785">
    <property type="entry name" value="Winged helix' DNA-binding domain"/>
    <property type="match status" value="1"/>
</dbReference>
<keyword evidence="2" id="KW-0238">DNA-binding</keyword>
<evidence type="ECO:0000256" key="3">
    <source>
        <dbReference type="ARBA" id="ARBA00023163"/>
    </source>
</evidence>
<dbReference type="PROSITE" id="PS50949">
    <property type="entry name" value="HTH_GNTR"/>
    <property type="match status" value="1"/>
</dbReference>
<dbReference type="PANTHER" id="PTHR43537:SF44">
    <property type="entry name" value="GNTR FAMILY REGULATORY PROTEIN"/>
    <property type="match status" value="1"/>
</dbReference>
<keyword evidence="3" id="KW-0804">Transcription</keyword>
<dbReference type="GO" id="GO:0003677">
    <property type="term" value="F:DNA binding"/>
    <property type="evidence" value="ECO:0007669"/>
    <property type="project" value="UniProtKB-KW"/>
</dbReference>
<evidence type="ECO:0000256" key="1">
    <source>
        <dbReference type="ARBA" id="ARBA00023015"/>
    </source>
</evidence>
<reference evidence="5 6" key="1">
    <citation type="journal article" date="2018" name="Microbiome">
        <title>Fine metagenomic profile of the Mediterranean stratified and mixed water columns revealed by assembly and recruitment.</title>
        <authorList>
            <person name="Haro-Moreno J.M."/>
            <person name="Lopez-Perez M."/>
            <person name="De La Torre J.R."/>
            <person name="Picazo A."/>
            <person name="Camacho A."/>
            <person name="Rodriguez-Valera F."/>
        </authorList>
    </citation>
    <scope>NUCLEOTIDE SEQUENCE [LARGE SCALE GENOMIC DNA]</scope>
    <source>
        <strain evidence="5">MED-G55</strain>
    </source>
</reference>
<dbReference type="SUPFAM" id="SSF48008">
    <property type="entry name" value="GntR ligand-binding domain-like"/>
    <property type="match status" value="1"/>
</dbReference>
<dbReference type="EMBL" id="QOQF01000007">
    <property type="protein sequence ID" value="RCL77535.1"/>
    <property type="molecule type" value="Genomic_DNA"/>
</dbReference>
<dbReference type="Gene3D" id="1.10.10.10">
    <property type="entry name" value="Winged helix-like DNA-binding domain superfamily/Winged helix DNA-binding domain"/>
    <property type="match status" value="1"/>
</dbReference>
<dbReference type="Pfam" id="PF07729">
    <property type="entry name" value="FCD"/>
    <property type="match status" value="1"/>
</dbReference>
<sequence>MEKNTSKRRTDIAAETIGKQIVRGKLSIGQVLPNDQVMCETLGISRTILREALRILGAKGLVKAVPKAGTFVNDTDKWAMLDTDILGWLTDTATSGHLEPLLVEMIDIRLAIEPGAAALTASRAHAADRQRISELFQSLKYANTPASSHEAESAFIDCILANCYNRFFNSHRILAKTCLKLLFDHTERYKYLTLTAHEAAVRAIINYEPQNARRSMQAILLQASPIIRTKKNPADESAG</sequence>
<dbReference type="InterPro" id="IPR036390">
    <property type="entry name" value="WH_DNA-bd_sf"/>
</dbReference>
<dbReference type="Gene3D" id="1.20.120.530">
    <property type="entry name" value="GntR ligand-binding domain-like"/>
    <property type="match status" value="1"/>
</dbReference>
<organism evidence="5 6">
    <name type="scientific">PS1 clade bacterium</name>
    <dbReference type="NCBI Taxonomy" id="2175152"/>
    <lineage>
        <taxon>Bacteria</taxon>
        <taxon>Pseudomonadati</taxon>
        <taxon>Pseudomonadota</taxon>
        <taxon>Alphaproteobacteria</taxon>
        <taxon>PS1 clade</taxon>
    </lineage>
</organism>
<evidence type="ECO:0000313" key="5">
    <source>
        <dbReference type="EMBL" id="RCL77535.1"/>
    </source>
</evidence>
<keyword evidence="1" id="KW-0805">Transcription regulation</keyword>
<dbReference type="Pfam" id="PF00392">
    <property type="entry name" value="GntR"/>
    <property type="match status" value="1"/>
</dbReference>
<dbReference type="SMART" id="SM00345">
    <property type="entry name" value="HTH_GNTR"/>
    <property type="match status" value="1"/>
</dbReference>
<dbReference type="GO" id="GO:0003700">
    <property type="term" value="F:DNA-binding transcription factor activity"/>
    <property type="evidence" value="ECO:0007669"/>
    <property type="project" value="InterPro"/>
</dbReference>
<proteinExistence type="predicted"/>
<protein>
    <submittedName>
        <fullName evidence="5">FadR family transcriptional regulator</fullName>
    </submittedName>
</protein>
<dbReference type="InterPro" id="IPR036388">
    <property type="entry name" value="WH-like_DNA-bd_sf"/>
</dbReference>
<evidence type="ECO:0000256" key="2">
    <source>
        <dbReference type="ARBA" id="ARBA00023125"/>
    </source>
</evidence>
<dbReference type="Proteomes" id="UP000252132">
    <property type="component" value="Unassembled WGS sequence"/>
</dbReference>
<dbReference type="InterPro" id="IPR000524">
    <property type="entry name" value="Tscrpt_reg_HTH_GntR"/>
</dbReference>
<evidence type="ECO:0000259" key="4">
    <source>
        <dbReference type="PROSITE" id="PS50949"/>
    </source>
</evidence>
<dbReference type="PANTHER" id="PTHR43537">
    <property type="entry name" value="TRANSCRIPTIONAL REGULATOR, GNTR FAMILY"/>
    <property type="match status" value="1"/>
</dbReference>
<dbReference type="InterPro" id="IPR008920">
    <property type="entry name" value="TF_FadR/GntR_C"/>
</dbReference>
<feature type="domain" description="HTH gntR-type" evidence="4">
    <location>
        <begin position="7"/>
        <end position="75"/>
    </location>
</feature>
<dbReference type="InterPro" id="IPR011711">
    <property type="entry name" value="GntR_C"/>
</dbReference>
<comment type="caution">
    <text evidence="5">The sequence shown here is derived from an EMBL/GenBank/DDBJ whole genome shotgun (WGS) entry which is preliminary data.</text>
</comment>